<feature type="non-terminal residue" evidence="1">
    <location>
        <position position="172"/>
    </location>
</feature>
<accession>A0ABN7WU05</accession>
<evidence type="ECO:0000313" key="2">
    <source>
        <dbReference type="Proteomes" id="UP000789901"/>
    </source>
</evidence>
<dbReference type="EMBL" id="CAJVQB010061574">
    <property type="protein sequence ID" value="CAG8839921.1"/>
    <property type="molecule type" value="Genomic_DNA"/>
</dbReference>
<name>A0ABN7WU05_GIGMA</name>
<keyword evidence="2" id="KW-1185">Reference proteome</keyword>
<protein>
    <submittedName>
        <fullName evidence="1">23963_t:CDS:1</fullName>
    </submittedName>
</protein>
<comment type="caution">
    <text evidence="1">The sequence shown here is derived from an EMBL/GenBank/DDBJ whole genome shotgun (WGS) entry which is preliminary data.</text>
</comment>
<proteinExistence type="predicted"/>
<dbReference type="Proteomes" id="UP000789901">
    <property type="component" value="Unassembled WGS sequence"/>
</dbReference>
<evidence type="ECO:0000313" key="1">
    <source>
        <dbReference type="EMBL" id="CAG8839921.1"/>
    </source>
</evidence>
<sequence>NLFDYYLENAPPDLVDPAVSPISGPSTKATSSFITPRQPVSRLSNLSASPILQREGTSFFITHCSAITRLEPEDLDDSLSLPPYNEDTTFINFPPRRNFLPTSSPNPLTQFLNFITPARLNNPPPPPYHTVYSIHLEKTDPVPPVIVDIDSPNVEPARTPIPEALVVNQPDP</sequence>
<reference evidence="1 2" key="1">
    <citation type="submission" date="2021-06" db="EMBL/GenBank/DDBJ databases">
        <authorList>
            <person name="Kallberg Y."/>
            <person name="Tangrot J."/>
            <person name="Rosling A."/>
        </authorList>
    </citation>
    <scope>NUCLEOTIDE SEQUENCE [LARGE SCALE GENOMIC DNA]</scope>
    <source>
        <strain evidence="1 2">120-4 pot B 10/14</strain>
    </source>
</reference>
<gene>
    <name evidence="1" type="ORF">GMARGA_LOCUS34667</name>
</gene>
<feature type="non-terminal residue" evidence="1">
    <location>
        <position position="1"/>
    </location>
</feature>
<organism evidence="1 2">
    <name type="scientific">Gigaspora margarita</name>
    <dbReference type="NCBI Taxonomy" id="4874"/>
    <lineage>
        <taxon>Eukaryota</taxon>
        <taxon>Fungi</taxon>
        <taxon>Fungi incertae sedis</taxon>
        <taxon>Mucoromycota</taxon>
        <taxon>Glomeromycotina</taxon>
        <taxon>Glomeromycetes</taxon>
        <taxon>Diversisporales</taxon>
        <taxon>Gigasporaceae</taxon>
        <taxon>Gigaspora</taxon>
    </lineage>
</organism>